<dbReference type="InterPro" id="IPR013149">
    <property type="entry name" value="ADH-like_C"/>
</dbReference>
<evidence type="ECO:0000313" key="3">
    <source>
        <dbReference type="EMBL" id="GJJ70460.1"/>
    </source>
</evidence>
<dbReference type="InterPro" id="IPR011032">
    <property type="entry name" value="GroES-like_sf"/>
</dbReference>
<dbReference type="EMBL" id="BQFW01000004">
    <property type="protein sequence ID" value="GJJ70460.1"/>
    <property type="molecule type" value="Genomic_DNA"/>
</dbReference>
<dbReference type="PROSITE" id="PS01162">
    <property type="entry name" value="QOR_ZETA_CRYSTAL"/>
    <property type="match status" value="1"/>
</dbReference>
<protein>
    <recommendedName>
        <fullName evidence="2">Enoyl reductase (ER) domain-containing protein</fullName>
    </recommendedName>
</protein>
<dbReference type="InterPro" id="IPR013154">
    <property type="entry name" value="ADH-like_N"/>
</dbReference>
<dbReference type="Pfam" id="PF08240">
    <property type="entry name" value="ADH_N"/>
    <property type="match status" value="1"/>
</dbReference>
<dbReference type="SUPFAM" id="SSF51735">
    <property type="entry name" value="NAD(P)-binding Rossmann-fold domains"/>
    <property type="match status" value="1"/>
</dbReference>
<name>A0A9P3H5N9_9FUNG</name>
<evidence type="ECO:0000259" key="2">
    <source>
        <dbReference type="SMART" id="SM00829"/>
    </source>
</evidence>
<proteinExistence type="predicted"/>
<dbReference type="SMART" id="SM00829">
    <property type="entry name" value="PKS_ER"/>
    <property type="match status" value="1"/>
</dbReference>
<reference evidence="3" key="2">
    <citation type="journal article" date="2022" name="Microbiol. Resour. Announc.">
        <title>Whole-Genome Sequence of Entomortierella parvispora E1425, a Mucoromycotan Fungus Associated with Burkholderiaceae-Related Endosymbiotic Bacteria.</title>
        <authorList>
            <person name="Herlambang A."/>
            <person name="Guo Y."/>
            <person name="Takashima Y."/>
            <person name="Narisawa K."/>
            <person name="Ohta H."/>
            <person name="Nishizawa T."/>
        </authorList>
    </citation>
    <scope>NUCLEOTIDE SEQUENCE</scope>
    <source>
        <strain evidence="3">E1425</strain>
    </source>
</reference>
<dbReference type="InterPro" id="IPR050700">
    <property type="entry name" value="YIM1/Zinc_Alcohol_DH_Fams"/>
</dbReference>
<evidence type="ECO:0000313" key="4">
    <source>
        <dbReference type="Proteomes" id="UP000827284"/>
    </source>
</evidence>
<dbReference type="PANTHER" id="PTHR11695:SF294">
    <property type="entry name" value="RETICULON-4-INTERACTING PROTEIN 1, MITOCHONDRIAL"/>
    <property type="match status" value="1"/>
</dbReference>
<dbReference type="InterPro" id="IPR036291">
    <property type="entry name" value="NAD(P)-bd_dom_sf"/>
</dbReference>
<comment type="caution">
    <text evidence="3">The sequence shown here is derived from an EMBL/GenBank/DDBJ whole genome shotgun (WGS) entry which is preliminary data.</text>
</comment>
<dbReference type="Gene3D" id="3.40.50.720">
    <property type="entry name" value="NAD(P)-binding Rossmann-like Domain"/>
    <property type="match status" value="1"/>
</dbReference>
<dbReference type="GO" id="GO:0016491">
    <property type="term" value="F:oxidoreductase activity"/>
    <property type="evidence" value="ECO:0007669"/>
    <property type="project" value="UniProtKB-KW"/>
</dbReference>
<organism evidence="3 4">
    <name type="scientific">Entomortierella parvispora</name>
    <dbReference type="NCBI Taxonomy" id="205924"/>
    <lineage>
        <taxon>Eukaryota</taxon>
        <taxon>Fungi</taxon>
        <taxon>Fungi incertae sedis</taxon>
        <taxon>Mucoromycota</taxon>
        <taxon>Mortierellomycotina</taxon>
        <taxon>Mortierellomycetes</taxon>
        <taxon>Mortierellales</taxon>
        <taxon>Mortierellaceae</taxon>
        <taxon>Entomortierella</taxon>
    </lineage>
</organism>
<dbReference type="InterPro" id="IPR020843">
    <property type="entry name" value="ER"/>
</dbReference>
<keyword evidence="1" id="KW-0560">Oxidoreductase</keyword>
<dbReference type="GO" id="GO:0005739">
    <property type="term" value="C:mitochondrion"/>
    <property type="evidence" value="ECO:0007669"/>
    <property type="project" value="TreeGrafter"/>
</dbReference>
<gene>
    <name evidence="3" type="ORF">EMPS_02809</name>
</gene>
<dbReference type="CDD" id="cd08267">
    <property type="entry name" value="MDR1"/>
    <property type="match status" value="1"/>
</dbReference>
<keyword evidence="4" id="KW-1185">Reference proteome</keyword>
<dbReference type="Pfam" id="PF00107">
    <property type="entry name" value="ADH_zinc_N"/>
    <property type="match status" value="1"/>
</dbReference>
<feature type="domain" description="Enoyl reductase (ER)" evidence="2">
    <location>
        <begin position="23"/>
        <end position="349"/>
    </location>
</feature>
<reference evidence="3" key="1">
    <citation type="submission" date="2021-11" db="EMBL/GenBank/DDBJ databases">
        <authorList>
            <person name="Herlambang A."/>
            <person name="Guo Y."/>
            <person name="Takashima Y."/>
            <person name="Nishizawa T."/>
        </authorList>
    </citation>
    <scope>NUCLEOTIDE SEQUENCE</scope>
    <source>
        <strain evidence="3">E1425</strain>
    </source>
</reference>
<dbReference type="OrthoDB" id="9992527at2759"/>
<dbReference type="SUPFAM" id="SSF50129">
    <property type="entry name" value="GroES-like"/>
    <property type="match status" value="1"/>
</dbReference>
<dbReference type="GO" id="GO:0008270">
    <property type="term" value="F:zinc ion binding"/>
    <property type="evidence" value="ECO:0007669"/>
    <property type="project" value="InterPro"/>
</dbReference>
<dbReference type="AlphaFoldDB" id="A0A9P3H5N9"/>
<dbReference type="PANTHER" id="PTHR11695">
    <property type="entry name" value="ALCOHOL DEHYDROGENASE RELATED"/>
    <property type="match status" value="1"/>
</dbReference>
<accession>A0A9P3H5N9</accession>
<dbReference type="InterPro" id="IPR002364">
    <property type="entry name" value="Quin_OxRdtase/zeta-crystal_CS"/>
</dbReference>
<sequence length="352" mass="37819">MSTYSPDVPETMKAVQWTAPGEDRSQMLSFNEAAPVPDVYGKHVLVKVHAASINPVDWKLMKGGVPRLLMPSVKVPCLDIAGTVVGIGPSVGKVHSKALKVKLGDEVMAMLDFRHSGGLQEYAVVEESLLVKKPERWTFEQAAAWPLVATTVWEGLVIRGKIKKGDKVLINGASGGTGTVAVQIAKALGAYVVGVCSTANIQLVKDIGADEVVDYKTEDVTQKYRNQDFDIVFDAVGEAAEIWANRATILKPSGHLIRIVGADNAMDTPFHLLYSGAQIGSKKLTSFLQSGPSYHLYTTFPSGEVLNKAIEQLADSDPVIDSVNEFTMPSVLAAFDKSASARAKGKIVIKIV</sequence>
<evidence type="ECO:0000256" key="1">
    <source>
        <dbReference type="ARBA" id="ARBA00023002"/>
    </source>
</evidence>
<dbReference type="Proteomes" id="UP000827284">
    <property type="component" value="Unassembled WGS sequence"/>
</dbReference>
<dbReference type="Gene3D" id="3.90.180.10">
    <property type="entry name" value="Medium-chain alcohol dehydrogenases, catalytic domain"/>
    <property type="match status" value="1"/>
</dbReference>